<dbReference type="OrthoDB" id="3402808at2"/>
<dbReference type="RefSeq" id="WP_015796879.1">
    <property type="nucleotide sequence ID" value="NC_013131.1"/>
</dbReference>
<dbReference type="AlphaFoldDB" id="C7QKQ5"/>
<feature type="compositionally biased region" description="Low complexity" evidence="1">
    <location>
        <begin position="294"/>
        <end position="315"/>
    </location>
</feature>
<evidence type="ECO:0000313" key="5">
    <source>
        <dbReference type="Proteomes" id="UP000000851"/>
    </source>
</evidence>
<sequence>MAAAFGERQRAEQFARLLDGLDGSRDGGGVATLIPPQKTDPELTAMLRVVESVIDEGRAHAPAVRPEFREQLGARLHRDFMVLFNADIDGGGPGDGDVLARGRTAWRRRLIGGGVAVGVLSGGLGGVAWAASSALPGDPLYGVKRSLENMRVSVSGSDLERGDQYLGQAKTRLEEIHKLLGRHDSNVDGSDTSKLIGETTDNMYKDVDSAGQLLVPLAESGNTQALADLRGFLTTTEPQIQDLETLLSPDTQDEARRLVALMDGLDARLTTAQANLDKQRAAQQHPTSADSTSHHSGLPSTPTPTGTPSSHPVPGQHAPSQGAPTGTPSSDPSSVHLSVPIGSSGTTLNVPTLISGLPPIGITLGNTAPATGPTTGGPPNTDPNPN</sequence>
<feature type="transmembrane region" description="Helical" evidence="2">
    <location>
        <begin position="110"/>
        <end position="131"/>
    </location>
</feature>
<dbReference type="KEGG" id="cai:Caci_8331"/>
<dbReference type="Pfam" id="PF18915">
    <property type="entry name" value="DUF5667"/>
    <property type="match status" value="1"/>
</dbReference>
<feature type="region of interest" description="Disordered" evidence="1">
    <location>
        <begin position="361"/>
        <end position="386"/>
    </location>
</feature>
<keyword evidence="5" id="KW-1185">Reference proteome</keyword>
<keyword evidence="2" id="KW-1133">Transmembrane helix</keyword>
<accession>C7QKQ5</accession>
<organism evidence="4 5">
    <name type="scientific">Catenulispora acidiphila (strain DSM 44928 / JCM 14897 / NBRC 102108 / NRRL B-24433 / ID139908)</name>
    <dbReference type="NCBI Taxonomy" id="479433"/>
    <lineage>
        <taxon>Bacteria</taxon>
        <taxon>Bacillati</taxon>
        <taxon>Actinomycetota</taxon>
        <taxon>Actinomycetes</taxon>
        <taxon>Catenulisporales</taxon>
        <taxon>Catenulisporaceae</taxon>
        <taxon>Catenulispora</taxon>
    </lineage>
</organism>
<dbReference type="EMBL" id="CP001700">
    <property type="protein sequence ID" value="ACU77154.1"/>
    <property type="molecule type" value="Genomic_DNA"/>
</dbReference>
<dbReference type="InterPro" id="IPR043725">
    <property type="entry name" value="DUF5667"/>
</dbReference>
<feature type="region of interest" description="Disordered" evidence="1">
    <location>
        <begin position="277"/>
        <end position="348"/>
    </location>
</feature>
<dbReference type="Proteomes" id="UP000000851">
    <property type="component" value="Chromosome"/>
</dbReference>
<feature type="domain" description="DUF5667" evidence="3">
    <location>
        <begin position="134"/>
        <end position="209"/>
    </location>
</feature>
<evidence type="ECO:0000313" key="4">
    <source>
        <dbReference type="EMBL" id="ACU77154.1"/>
    </source>
</evidence>
<dbReference type="InParanoid" id="C7QKQ5"/>
<feature type="compositionally biased region" description="Polar residues" evidence="1">
    <location>
        <begin position="277"/>
        <end position="290"/>
    </location>
</feature>
<reference evidence="4 5" key="1">
    <citation type="journal article" date="2009" name="Stand. Genomic Sci.">
        <title>Complete genome sequence of Catenulispora acidiphila type strain (ID 139908).</title>
        <authorList>
            <person name="Copeland A."/>
            <person name="Lapidus A."/>
            <person name="Glavina Del Rio T."/>
            <person name="Nolan M."/>
            <person name="Lucas S."/>
            <person name="Chen F."/>
            <person name="Tice H."/>
            <person name="Cheng J.F."/>
            <person name="Bruce D."/>
            <person name="Goodwin L."/>
            <person name="Pitluck S."/>
            <person name="Mikhailova N."/>
            <person name="Pati A."/>
            <person name="Ivanova N."/>
            <person name="Mavromatis K."/>
            <person name="Chen A."/>
            <person name="Palaniappan K."/>
            <person name="Chain P."/>
            <person name="Land M."/>
            <person name="Hauser L."/>
            <person name="Chang Y.J."/>
            <person name="Jeffries C.D."/>
            <person name="Chertkov O."/>
            <person name="Brettin T."/>
            <person name="Detter J.C."/>
            <person name="Han C."/>
            <person name="Ali Z."/>
            <person name="Tindall B.J."/>
            <person name="Goker M."/>
            <person name="Bristow J."/>
            <person name="Eisen J.A."/>
            <person name="Markowitz V."/>
            <person name="Hugenholtz P."/>
            <person name="Kyrpides N.C."/>
            <person name="Klenk H.P."/>
        </authorList>
    </citation>
    <scope>NUCLEOTIDE SEQUENCE [LARGE SCALE GENOMIC DNA]</scope>
    <source>
        <strain evidence="5">DSM 44928 / JCM 14897 / NBRC 102108 / NRRL B-24433 / ID139908</strain>
    </source>
</reference>
<evidence type="ECO:0000256" key="2">
    <source>
        <dbReference type="SAM" id="Phobius"/>
    </source>
</evidence>
<gene>
    <name evidence="4" type="ordered locus">Caci_8331</name>
</gene>
<feature type="compositionally biased region" description="Low complexity" evidence="1">
    <location>
        <begin position="363"/>
        <end position="379"/>
    </location>
</feature>
<feature type="compositionally biased region" description="Polar residues" evidence="1">
    <location>
        <begin position="318"/>
        <end position="348"/>
    </location>
</feature>
<protein>
    <recommendedName>
        <fullName evidence="3">DUF5667 domain-containing protein</fullName>
    </recommendedName>
</protein>
<dbReference type="HOGENOM" id="CLU_061725_0_0_11"/>
<dbReference type="eggNOG" id="COG3170">
    <property type="taxonomic scope" value="Bacteria"/>
</dbReference>
<dbReference type="STRING" id="479433.Caci_8331"/>
<name>C7QKQ5_CATAD</name>
<keyword evidence="2" id="KW-0812">Transmembrane</keyword>
<evidence type="ECO:0000259" key="3">
    <source>
        <dbReference type="Pfam" id="PF18915"/>
    </source>
</evidence>
<proteinExistence type="predicted"/>
<evidence type="ECO:0000256" key="1">
    <source>
        <dbReference type="SAM" id="MobiDB-lite"/>
    </source>
</evidence>
<keyword evidence="2" id="KW-0472">Membrane</keyword>